<dbReference type="EMBL" id="SDMP01000012">
    <property type="protein sequence ID" value="RYR24187.1"/>
    <property type="molecule type" value="Genomic_DNA"/>
</dbReference>
<keyword evidence="3" id="KW-1185">Reference proteome</keyword>
<dbReference type="AlphaFoldDB" id="A0A445ACL6"/>
<sequence>MIKKYVITTAKGFIDVFIVVQYEATMQLQSRLYRIQLDITFLGELRSSNHIKTFIFYTKKIVLKPGKFSKKSFYDVKFSRGHIGIKNLQAELID</sequence>
<dbReference type="EMBL" id="SDMP01000012">
    <property type="protein sequence ID" value="RYR24184.1"/>
    <property type="molecule type" value="Genomic_DNA"/>
</dbReference>
<comment type="caution">
    <text evidence="2">The sequence shown here is derived from an EMBL/GenBank/DDBJ whole genome shotgun (WGS) entry which is preliminary data.</text>
</comment>
<accession>A0A445ACL6</accession>
<name>A0A445ACL6_ARAHY</name>
<evidence type="ECO:0000313" key="2">
    <source>
        <dbReference type="EMBL" id="RYR24187.1"/>
    </source>
</evidence>
<dbReference type="Pfam" id="PF07712">
    <property type="entry name" value="SURNod19"/>
    <property type="match status" value="1"/>
</dbReference>
<proteinExistence type="predicted"/>
<dbReference type="Proteomes" id="UP000289738">
    <property type="component" value="Chromosome B02"/>
</dbReference>
<evidence type="ECO:0000313" key="3">
    <source>
        <dbReference type="Proteomes" id="UP000289738"/>
    </source>
</evidence>
<gene>
    <name evidence="1" type="ORF">Ahy_B02g057688</name>
    <name evidence="2" type="ORF">Ahy_B02g057692</name>
</gene>
<dbReference type="InterPro" id="IPR011692">
    <property type="entry name" value="Stress_up-reg_Nod19"/>
</dbReference>
<evidence type="ECO:0000313" key="1">
    <source>
        <dbReference type="EMBL" id="RYR24184.1"/>
    </source>
</evidence>
<organism evidence="2 3">
    <name type="scientific">Arachis hypogaea</name>
    <name type="common">Peanut</name>
    <dbReference type="NCBI Taxonomy" id="3818"/>
    <lineage>
        <taxon>Eukaryota</taxon>
        <taxon>Viridiplantae</taxon>
        <taxon>Streptophyta</taxon>
        <taxon>Embryophyta</taxon>
        <taxon>Tracheophyta</taxon>
        <taxon>Spermatophyta</taxon>
        <taxon>Magnoliopsida</taxon>
        <taxon>eudicotyledons</taxon>
        <taxon>Gunneridae</taxon>
        <taxon>Pentapetalae</taxon>
        <taxon>rosids</taxon>
        <taxon>fabids</taxon>
        <taxon>Fabales</taxon>
        <taxon>Fabaceae</taxon>
        <taxon>Papilionoideae</taxon>
        <taxon>50 kb inversion clade</taxon>
        <taxon>dalbergioids sensu lato</taxon>
        <taxon>Dalbergieae</taxon>
        <taxon>Pterocarpus clade</taxon>
        <taxon>Arachis</taxon>
    </lineage>
</organism>
<protein>
    <submittedName>
        <fullName evidence="2">Uncharacterized protein</fullName>
    </submittedName>
</protein>
<reference evidence="2 3" key="1">
    <citation type="submission" date="2019-01" db="EMBL/GenBank/DDBJ databases">
        <title>Sequencing of cultivated peanut Arachis hypogaea provides insights into genome evolution and oil improvement.</title>
        <authorList>
            <person name="Chen X."/>
        </authorList>
    </citation>
    <scope>NUCLEOTIDE SEQUENCE [LARGE SCALE GENOMIC DNA]</scope>
    <source>
        <strain evidence="3">cv. Fuhuasheng</strain>
        <strain evidence="2">GDAAS-fuhuasheng2018</strain>
        <tissue evidence="2">Leaves</tissue>
    </source>
</reference>